<dbReference type="InterPro" id="IPR006091">
    <property type="entry name" value="Acyl-CoA_Oxase/DH_mid-dom"/>
</dbReference>
<feature type="compositionally biased region" description="Basic and acidic residues" evidence="14">
    <location>
        <begin position="1"/>
        <end position="12"/>
    </location>
</feature>
<evidence type="ECO:0000259" key="15">
    <source>
        <dbReference type="Pfam" id="PF02770"/>
    </source>
</evidence>
<dbReference type="PIRSF" id="PIRSF016578">
    <property type="entry name" value="HsaA"/>
    <property type="match status" value="1"/>
</dbReference>
<comment type="catalytic activity">
    <reaction evidence="12">
        <text>dibenzothiophene 5-oxide + FMNH2 + O2 = dibenzothiophene 5,5-dioxide + FMN + H2O + H(+)</text>
        <dbReference type="Rhea" id="RHEA:49080"/>
        <dbReference type="ChEBI" id="CHEBI:15377"/>
        <dbReference type="ChEBI" id="CHEBI:15378"/>
        <dbReference type="ChEBI" id="CHEBI:15379"/>
        <dbReference type="ChEBI" id="CHEBI:23683"/>
        <dbReference type="ChEBI" id="CHEBI:57618"/>
        <dbReference type="ChEBI" id="CHEBI:58210"/>
        <dbReference type="ChEBI" id="CHEBI:90356"/>
    </reaction>
</comment>
<keyword evidence="4" id="KW-0547">Nucleotide-binding</keyword>
<dbReference type="EC" id="1.14.14.21" evidence="9"/>
<dbReference type="InterPro" id="IPR013786">
    <property type="entry name" value="AcylCoA_DH/ox_N"/>
</dbReference>
<dbReference type="Gene3D" id="1.20.140.10">
    <property type="entry name" value="Butyryl-CoA Dehydrogenase, subunit A, domain 3"/>
    <property type="match status" value="1"/>
</dbReference>
<dbReference type="GO" id="GO:0050660">
    <property type="term" value="F:flavin adenine dinucleotide binding"/>
    <property type="evidence" value="ECO:0007669"/>
    <property type="project" value="InterPro"/>
</dbReference>
<evidence type="ECO:0000256" key="13">
    <source>
        <dbReference type="ARBA" id="ARBA00049456"/>
    </source>
</evidence>
<comment type="catalytic activity">
    <reaction evidence="11">
        <text>dibenzothiophene + FMNH2 + O2 = dibenzothiophene 5-oxide + FMN + H2O + H(+)</text>
        <dbReference type="Rhea" id="RHEA:49076"/>
        <dbReference type="ChEBI" id="CHEBI:15377"/>
        <dbReference type="ChEBI" id="CHEBI:15378"/>
        <dbReference type="ChEBI" id="CHEBI:15379"/>
        <dbReference type="ChEBI" id="CHEBI:23681"/>
        <dbReference type="ChEBI" id="CHEBI:23683"/>
        <dbReference type="ChEBI" id="CHEBI:57618"/>
        <dbReference type="ChEBI" id="CHEBI:58210"/>
    </reaction>
</comment>
<dbReference type="InterPro" id="IPR036250">
    <property type="entry name" value="AcylCo_DH-like_C"/>
</dbReference>
<evidence type="ECO:0000256" key="8">
    <source>
        <dbReference type="ARBA" id="ARBA00034317"/>
    </source>
</evidence>
<dbReference type="InterPro" id="IPR023922">
    <property type="entry name" value="S04_starv_induced_SfnB"/>
</dbReference>
<evidence type="ECO:0000256" key="2">
    <source>
        <dbReference type="ARBA" id="ARBA00022630"/>
    </source>
</evidence>
<dbReference type="Pfam" id="PF08028">
    <property type="entry name" value="Acyl-CoA_dh_2"/>
    <property type="match status" value="1"/>
</dbReference>
<evidence type="ECO:0000256" key="7">
    <source>
        <dbReference type="ARBA" id="ARBA00034307"/>
    </source>
</evidence>
<feature type="domain" description="Acyl-CoA dehydrogenase C-terminal" evidence="17">
    <location>
        <begin position="262"/>
        <end position="395"/>
    </location>
</feature>
<feature type="region of interest" description="Disordered" evidence="14">
    <location>
        <begin position="1"/>
        <end position="26"/>
    </location>
</feature>
<dbReference type="Proteomes" id="UP000298579">
    <property type="component" value="Chromosome linear"/>
</dbReference>
<evidence type="ECO:0000313" key="18">
    <source>
        <dbReference type="EMBL" id="QCL81783.1"/>
    </source>
</evidence>
<evidence type="ECO:0000256" key="5">
    <source>
        <dbReference type="ARBA" id="ARBA00023002"/>
    </source>
</evidence>
<gene>
    <name evidence="18" type="ORF">CFBP5877_22130</name>
</gene>
<keyword evidence="6" id="KW-0503">Monooxygenase</keyword>
<feature type="domain" description="Acyl-CoA oxidase/dehydrogenase middle" evidence="15">
    <location>
        <begin position="149"/>
        <end position="235"/>
    </location>
</feature>
<protein>
    <recommendedName>
        <fullName evidence="10">Dibenzothiophene monooxygenase</fullName>
        <ecNumber evidence="9">1.14.14.21</ecNumber>
    </recommendedName>
</protein>
<evidence type="ECO:0000256" key="11">
    <source>
        <dbReference type="ARBA" id="ARBA00047859"/>
    </source>
</evidence>
<proteinExistence type="inferred from homology"/>
<dbReference type="GO" id="GO:0006552">
    <property type="term" value="P:L-leucine catabolic process"/>
    <property type="evidence" value="ECO:0007669"/>
    <property type="project" value="TreeGrafter"/>
</dbReference>
<comment type="subcellular location">
    <subcellularLocation>
        <location evidence="1">Cytoplasm</location>
    </subcellularLocation>
</comment>
<feature type="domain" description="Acyl-CoA dehydrogenase/oxidase N-terminal" evidence="16">
    <location>
        <begin position="46"/>
        <end position="143"/>
    </location>
</feature>
<dbReference type="InterPro" id="IPR046373">
    <property type="entry name" value="Acyl-CoA_Oxase/DH_mid-dom_sf"/>
</dbReference>
<sequence>MTTTDRKLHREAALTSGKPAPHIPPRRTKAHIIKDDAEAIAVAHELARVFAAGAAERDRERRLPLAEIERFSQSGLWAITVPKEFGGAGVSAVTLAEVTAIISAADGSIGQIPQNHFYMVEALRLAGSEEQKRHYFERVLDGDRLGNAFTEIGTKTPVDYKTHFAERDGKLLLNGQKFYSTGSLFAHIIVVVAKGPDGRVNIVFIDRATAGLSLIDDWTSFGQRTTGSGTVTFDDIEITPFQVVDHDVVFERPTAMGPFAQIIHAAVQVGIARGALAETISYVRAHARPFFELSIEHGYEDPHTIHAVGDVSIRVHAADALLARAGRILDAAIAAPDEKTVAAASIAVAEVKSLGTEVAQLASTKLIELGGARSTLESYGLDRYWRNARTHSLHDPVRWKYHHIGNFYLNGALPPRHGAI</sequence>
<dbReference type="Pfam" id="PF02771">
    <property type="entry name" value="Acyl-CoA_dh_N"/>
    <property type="match status" value="1"/>
</dbReference>
<dbReference type="GO" id="GO:0005737">
    <property type="term" value="C:cytoplasm"/>
    <property type="evidence" value="ECO:0007669"/>
    <property type="project" value="UniProtKB-SubCell"/>
</dbReference>
<evidence type="ECO:0000256" key="10">
    <source>
        <dbReference type="ARBA" id="ARBA00034345"/>
    </source>
</evidence>
<dbReference type="EMBL" id="CP039898">
    <property type="protein sequence ID" value="QCL81783.1"/>
    <property type="molecule type" value="Genomic_DNA"/>
</dbReference>
<dbReference type="RefSeq" id="WP_080827997.1">
    <property type="nucleotide sequence ID" value="NZ_CP039889.1"/>
</dbReference>
<dbReference type="Pfam" id="PF02770">
    <property type="entry name" value="Acyl-CoA_dh_M"/>
    <property type="match status" value="1"/>
</dbReference>
<evidence type="ECO:0000259" key="17">
    <source>
        <dbReference type="Pfam" id="PF08028"/>
    </source>
</evidence>
<evidence type="ECO:0000256" key="9">
    <source>
        <dbReference type="ARBA" id="ARBA00034328"/>
    </source>
</evidence>
<dbReference type="NCBIfam" id="TIGR04022">
    <property type="entry name" value="sulfur_SfnB"/>
    <property type="match status" value="1"/>
</dbReference>
<dbReference type="PANTHER" id="PTHR43884:SF12">
    <property type="entry name" value="ISOVALERYL-COA DEHYDROGENASE, MITOCHONDRIAL-RELATED"/>
    <property type="match status" value="1"/>
</dbReference>
<evidence type="ECO:0000256" key="6">
    <source>
        <dbReference type="ARBA" id="ARBA00023033"/>
    </source>
</evidence>
<reference evidence="18 19" key="1">
    <citation type="submission" date="2019-04" db="EMBL/GenBank/DDBJ databases">
        <title>Complete genome sequence of Agrobacterium tumefaciens CFBP5877.</title>
        <authorList>
            <person name="Huang Y.-Y."/>
            <person name="Chiang H.-Y."/>
            <person name="Chou L."/>
            <person name="Lai E.-M."/>
            <person name="Kuo C.-H."/>
        </authorList>
    </citation>
    <scope>NUCLEOTIDE SEQUENCE [LARGE SCALE GENOMIC DNA]</scope>
    <source>
        <strain evidence="18 19">CFBP5877</strain>
    </source>
</reference>
<comment type="similarity">
    <text evidence="8">Belongs to the DszC flavin monooxygenase family.</text>
</comment>
<evidence type="ECO:0000256" key="4">
    <source>
        <dbReference type="ARBA" id="ARBA00022741"/>
    </source>
</evidence>
<evidence type="ECO:0000313" key="19">
    <source>
        <dbReference type="Proteomes" id="UP000298579"/>
    </source>
</evidence>
<evidence type="ECO:0000256" key="3">
    <source>
        <dbReference type="ARBA" id="ARBA00022643"/>
    </source>
</evidence>
<comment type="pathway">
    <text evidence="7">Sulfur metabolism; dibenzothiophene degradation.</text>
</comment>
<accession>A0AAE6EHA5</accession>
<dbReference type="GO" id="GO:0008470">
    <property type="term" value="F:3-methylbutanoyl-CoA dehydrogenase activity"/>
    <property type="evidence" value="ECO:0007669"/>
    <property type="project" value="TreeGrafter"/>
</dbReference>
<dbReference type="InterPro" id="IPR009100">
    <property type="entry name" value="AcylCoA_DH/oxidase_NM_dom_sf"/>
</dbReference>
<dbReference type="InterPro" id="IPR037069">
    <property type="entry name" value="AcylCoA_DH/ox_N_sf"/>
</dbReference>
<comment type="catalytic activity">
    <reaction evidence="13">
        <text>dibenzothiophene + 2 FMNH2 + 2 O2 = dibenzothiophene 5,5-dioxide + 2 FMN + 2 H2O + 2 H(+)</text>
        <dbReference type="Rhea" id="RHEA:49072"/>
        <dbReference type="ChEBI" id="CHEBI:15377"/>
        <dbReference type="ChEBI" id="CHEBI:15378"/>
        <dbReference type="ChEBI" id="CHEBI:15379"/>
        <dbReference type="ChEBI" id="CHEBI:23681"/>
        <dbReference type="ChEBI" id="CHEBI:57618"/>
        <dbReference type="ChEBI" id="CHEBI:58210"/>
        <dbReference type="ChEBI" id="CHEBI:90356"/>
        <dbReference type="EC" id="1.14.14.21"/>
    </reaction>
</comment>
<dbReference type="AlphaFoldDB" id="A0AAE6EHA5"/>
<keyword evidence="2" id="KW-0285">Flavoprotein</keyword>
<evidence type="ECO:0000256" key="1">
    <source>
        <dbReference type="ARBA" id="ARBA00004496"/>
    </source>
</evidence>
<keyword evidence="5 18" id="KW-0560">Oxidoreductase</keyword>
<dbReference type="SUPFAM" id="SSF56645">
    <property type="entry name" value="Acyl-CoA dehydrogenase NM domain-like"/>
    <property type="match status" value="1"/>
</dbReference>
<dbReference type="Gene3D" id="2.40.110.10">
    <property type="entry name" value="Butyryl-CoA Dehydrogenase, subunit A, domain 2"/>
    <property type="match status" value="1"/>
</dbReference>
<dbReference type="SUPFAM" id="SSF47203">
    <property type="entry name" value="Acyl-CoA dehydrogenase C-terminal domain-like"/>
    <property type="match status" value="1"/>
</dbReference>
<keyword evidence="3" id="KW-0288">FMN</keyword>
<dbReference type="PANTHER" id="PTHR43884">
    <property type="entry name" value="ACYL-COA DEHYDROGENASE"/>
    <property type="match status" value="1"/>
</dbReference>
<evidence type="ECO:0000259" key="16">
    <source>
        <dbReference type="Pfam" id="PF02771"/>
    </source>
</evidence>
<evidence type="ECO:0000256" key="14">
    <source>
        <dbReference type="SAM" id="MobiDB-lite"/>
    </source>
</evidence>
<dbReference type="GO" id="GO:0004497">
    <property type="term" value="F:monooxygenase activity"/>
    <property type="evidence" value="ECO:0007669"/>
    <property type="project" value="UniProtKB-KW"/>
</dbReference>
<dbReference type="Gene3D" id="1.10.540.10">
    <property type="entry name" value="Acyl-CoA dehydrogenase/oxidase, N-terminal domain"/>
    <property type="match status" value="1"/>
</dbReference>
<name>A0AAE6EHA5_AGRTU</name>
<dbReference type="InterPro" id="IPR013107">
    <property type="entry name" value="Acyl-CoA_DH_C"/>
</dbReference>
<evidence type="ECO:0000256" key="12">
    <source>
        <dbReference type="ARBA" id="ARBA00048445"/>
    </source>
</evidence>
<organism evidence="18 19">
    <name type="scientific">Agrobacterium tumefaciens</name>
    <dbReference type="NCBI Taxonomy" id="358"/>
    <lineage>
        <taxon>Bacteria</taxon>
        <taxon>Pseudomonadati</taxon>
        <taxon>Pseudomonadota</taxon>
        <taxon>Alphaproteobacteria</taxon>
        <taxon>Hyphomicrobiales</taxon>
        <taxon>Rhizobiaceae</taxon>
        <taxon>Rhizobium/Agrobacterium group</taxon>
        <taxon>Agrobacterium</taxon>
        <taxon>Agrobacterium tumefaciens complex</taxon>
    </lineage>
</organism>